<accession>A0AA41HH21</accession>
<evidence type="ECO:0000313" key="2">
    <source>
        <dbReference type="EMBL" id="MCP2007243.1"/>
    </source>
</evidence>
<evidence type="ECO:0000313" key="4">
    <source>
        <dbReference type="Proteomes" id="UP001162889"/>
    </source>
</evidence>
<evidence type="ECO:0000313" key="3">
    <source>
        <dbReference type="Proteomes" id="UP001155901"/>
    </source>
</evidence>
<reference evidence="1" key="1">
    <citation type="submission" date="2021-07" db="EMBL/GenBank/DDBJ databases">
        <title>Characterization of violacein-producing bacteria and related species.</title>
        <authorList>
            <person name="Wilson H.S."/>
            <person name="De Leon M.E."/>
        </authorList>
    </citation>
    <scope>NUCLEOTIDE SEQUENCE</scope>
    <source>
        <strain evidence="1">HSC-15S17</strain>
    </source>
</reference>
<name>A0AA41HH21_9BURK</name>
<gene>
    <name evidence="1" type="ORF">KVP70_25850</name>
    <name evidence="2" type="ORF">L1274_000936</name>
</gene>
<comment type="caution">
    <text evidence="1">The sequence shown here is derived from an EMBL/GenBank/DDBJ whole genome shotgun (WGS) entry which is preliminary data.</text>
</comment>
<keyword evidence="4" id="KW-1185">Reference proteome</keyword>
<proteinExistence type="predicted"/>
<sequence>MRALVCAPGEAAELLAGLKSAKTDSQNRYSLADVIAAGQAYKIVTAAGETVAAYVLAQLGVNLWIMAAAGRAAFDLTGAINALVDAQAAGFQWIGFRTERRGLVRKAQKHGYQVTRQEGGAYYLRKNIEK</sequence>
<reference evidence="2" key="2">
    <citation type="submission" date="2022-03" db="EMBL/GenBank/DDBJ databases">
        <title>Genome Encyclopedia of Bacteria and Archaea VI: Functional Genomics of Type Strains.</title>
        <authorList>
            <person name="Whitman W."/>
        </authorList>
    </citation>
    <scope>NUCLEOTIDE SEQUENCE</scope>
    <source>
        <strain evidence="2">HSC-15S17</strain>
    </source>
</reference>
<dbReference type="RefSeq" id="WP_217945286.1">
    <property type="nucleotide sequence ID" value="NZ_JAHTGR010000016.1"/>
</dbReference>
<protein>
    <submittedName>
        <fullName evidence="1">Uncharacterized protein</fullName>
    </submittedName>
</protein>
<dbReference type="Proteomes" id="UP001155901">
    <property type="component" value="Unassembled WGS sequence"/>
</dbReference>
<dbReference type="EMBL" id="JALJZU010000002">
    <property type="protein sequence ID" value="MCP2007243.1"/>
    <property type="molecule type" value="Genomic_DNA"/>
</dbReference>
<evidence type="ECO:0000313" key="1">
    <source>
        <dbReference type="EMBL" id="MBV6324364.1"/>
    </source>
</evidence>
<dbReference type="EMBL" id="JAHTGR010000016">
    <property type="protein sequence ID" value="MBV6324364.1"/>
    <property type="molecule type" value="Genomic_DNA"/>
</dbReference>
<organism evidence="1 3">
    <name type="scientific">Duganella violaceipulchra</name>
    <dbReference type="NCBI Taxonomy" id="2849652"/>
    <lineage>
        <taxon>Bacteria</taxon>
        <taxon>Pseudomonadati</taxon>
        <taxon>Pseudomonadota</taxon>
        <taxon>Betaproteobacteria</taxon>
        <taxon>Burkholderiales</taxon>
        <taxon>Oxalobacteraceae</taxon>
        <taxon>Telluria group</taxon>
        <taxon>Duganella</taxon>
    </lineage>
</organism>
<dbReference type="AlphaFoldDB" id="A0AA41HH21"/>
<dbReference type="Proteomes" id="UP001162889">
    <property type="component" value="Unassembled WGS sequence"/>
</dbReference>